<feature type="domain" description="Cytochrome b/b6 N-terminal region profile" evidence="11">
    <location>
        <begin position="1"/>
        <end position="211"/>
    </location>
</feature>
<evidence type="ECO:0000259" key="12">
    <source>
        <dbReference type="PROSITE" id="PS51003"/>
    </source>
</evidence>
<organism evidence="14">
    <name type="scientific">marine sediment metagenome</name>
    <dbReference type="NCBI Taxonomy" id="412755"/>
    <lineage>
        <taxon>unclassified sequences</taxon>
        <taxon>metagenomes</taxon>
        <taxon>ecological metagenomes</taxon>
    </lineage>
</organism>
<feature type="transmembrane region" description="Helical" evidence="10">
    <location>
        <begin position="234"/>
        <end position="254"/>
    </location>
</feature>
<dbReference type="PROSITE" id="PS51003">
    <property type="entry name" value="CYTB_CTER"/>
    <property type="match status" value="1"/>
</dbReference>
<dbReference type="InterPro" id="IPR005797">
    <property type="entry name" value="Cyt_b/b6_N"/>
</dbReference>
<dbReference type="Pfam" id="PF00033">
    <property type="entry name" value="Cytochrome_B"/>
    <property type="match status" value="1"/>
</dbReference>
<keyword evidence="8" id="KW-0408">Iron</keyword>
<keyword evidence="5" id="KW-0479">Metal-binding</keyword>
<feature type="transmembrane region" description="Helical" evidence="10">
    <location>
        <begin position="322"/>
        <end position="344"/>
    </location>
</feature>
<dbReference type="InterPro" id="IPR036150">
    <property type="entry name" value="Cyt_b/b6_C_sf"/>
</dbReference>
<dbReference type="SUPFAM" id="SSF81342">
    <property type="entry name" value="Transmembrane di-heme cytochromes"/>
    <property type="match status" value="1"/>
</dbReference>
<evidence type="ECO:0000256" key="8">
    <source>
        <dbReference type="ARBA" id="ARBA00023004"/>
    </source>
</evidence>
<dbReference type="Gene3D" id="1.10.760.10">
    <property type="entry name" value="Cytochrome c-like domain"/>
    <property type="match status" value="2"/>
</dbReference>
<evidence type="ECO:0008006" key="15">
    <source>
        <dbReference type="Google" id="ProtNLM"/>
    </source>
</evidence>
<evidence type="ECO:0000256" key="3">
    <source>
        <dbReference type="ARBA" id="ARBA00022617"/>
    </source>
</evidence>
<evidence type="ECO:0000256" key="6">
    <source>
        <dbReference type="ARBA" id="ARBA00022982"/>
    </source>
</evidence>
<feature type="transmembrane region" description="Helical" evidence="10">
    <location>
        <begin position="28"/>
        <end position="51"/>
    </location>
</feature>
<dbReference type="PANTHER" id="PTHR19271:SF16">
    <property type="entry name" value="CYTOCHROME B"/>
    <property type="match status" value="1"/>
</dbReference>
<dbReference type="Pfam" id="PF00034">
    <property type="entry name" value="Cytochrom_C"/>
    <property type="match status" value="1"/>
</dbReference>
<protein>
    <recommendedName>
        <fullName evidence="15">Cytochrome b/b6 N-terminal region profile domain-containing protein</fullName>
    </recommendedName>
</protein>
<comment type="subcellular location">
    <subcellularLocation>
        <location evidence="1">Membrane</location>
        <topology evidence="1">Multi-pass membrane protein</topology>
    </subcellularLocation>
</comment>
<dbReference type="SUPFAM" id="SSF81648">
    <property type="entry name" value="a domain/subunit of cytochrome bc1 complex (Ubiquinol-cytochrome c reductase)"/>
    <property type="match status" value="1"/>
</dbReference>
<dbReference type="InterPro" id="IPR009056">
    <property type="entry name" value="Cyt_c-like_dom"/>
</dbReference>
<dbReference type="InterPro" id="IPR005798">
    <property type="entry name" value="Cyt_b/b6_C"/>
</dbReference>
<keyword evidence="4 10" id="KW-0812">Transmembrane</keyword>
<dbReference type="Pfam" id="PF00032">
    <property type="entry name" value="Cytochrom_B_C"/>
    <property type="match status" value="1"/>
</dbReference>
<gene>
    <name evidence="14" type="ORF">LCGC14_2087360</name>
</gene>
<dbReference type="EMBL" id="LAZR01025348">
    <property type="protein sequence ID" value="KKL72193.1"/>
    <property type="molecule type" value="Genomic_DNA"/>
</dbReference>
<sequence length="590" mass="65993">MKWLEDRTGLNSLFNKFMDEPVKGGAKWSYVFGSALVFVFIIQIVSGVILATCYSPSTTDAWGSVYYIQHKTFSGWFVRGMHNIGSSAMIVLAVLHMVQTLIFGAYRKPRELNWISGVFMLLIILGFGLTGYLLPWDQKGYWATQVATSIMGLVPGIGEFVKGVIQGGNDYGNLTLTRFYSFHVFFLPAGLMTFMAVHIYLFRRHGVTPHWKLGELELKKKTQPFWPDQVFKDVVVTVIIFVVMVLVVCYRHGAELQSPADPSSNYIARPEWYFLFLFQLLKYFEGELEVVGAIIIPSIVAALIIALPFIDGAKSRSPAKRLPVLGCFGAGLAGVIFLTVMSSISDFGNERIIKQKEESEKLAHVAVELAENGILPQGGISVFQNDPLYSGEQLFRQHCIVCHNFEGAGGNSAPDLTAYNTKPWLVGFFQNPNSPKYYGNTKLDFMPEYKLEGDDLSYLVDFLLAQAESDKEIDPVLKKTGEIILQENGCNSCHAYDGKGGGLAPTLDAFASDKWLRSLIEDPGQKEFFGQFSDMPAYKDRFLGKRYDIGSKLSYLTTNIELALQRPDMREELLVFLKELIGEKLPTSLT</sequence>
<dbReference type="Gene3D" id="1.20.810.10">
    <property type="entry name" value="Cytochrome Bc1 Complex, Chain C"/>
    <property type="match status" value="1"/>
</dbReference>
<feature type="domain" description="Cytochrome c" evidence="13">
    <location>
        <begin position="386"/>
        <end position="467"/>
    </location>
</feature>
<keyword evidence="6" id="KW-0249">Electron transport</keyword>
<keyword evidence="3" id="KW-0349">Heme</keyword>
<feature type="domain" description="Cytochrome c" evidence="13">
    <location>
        <begin position="476"/>
        <end position="581"/>
    </location>
</feature>
<evidence type="ECO:0000259" key="11">
    <source>
        <dbReference type="PROSITE" id="PS51002"/>
    </source>
</evidence>
<dbReference type="SUPFAM" id="SSF46626">
    <property type="entry name" value="Cytochrome c"/>
    <property type="match status" value="2"/>
</dbReference>
<dbReference type="PANTHER" id="PTHR19271">
    <property type="entry name" value="CYTOCHROME B"/>
    <property type="match status" value="1"/>
</dbReference>
<dbReference type="GO" id="GO:0016020">
    <property type="term" value="C:membrane"/>
    <property type="evidence" value="ECO:0007669"/>
    <property type="project" value="UniProtKB-SubCell"/>
</dbReference>
<evidence type="ECO:0000256" key="9">
    <source>
        <dbReference type="ARBA" id="ARBA00023136"/>
    </source>
</evidence>
<dbReference type="GO" id="GO:0046872">
    <property type="term" value="F:metal ion binding"/>
    <property type="evidence" value="ECO:0007669"/>
    <property type="project" value="UniProtKB-KW"/>
</dbReference>
<keyword evidence="9 10" id="KW-0472">Membrane</keyword>
<evidence type="ECO:0000256" key="7">
    <source>
        <dbReference type="ARBA" id="ARBA00022989"/>
    </source>
</evidence>
<keyword evidence="2" id="KW-0813">Transport</keyword>
<dbReference type="InterPro" id="IPR027387">
    <property type="entry name" value="Cytb/b6-like_sf"/>
</dbReference>
<dbReference type="PROSITE" id="PS51007">
    <property type="entry name" value="CYTC"/>
    <property type="match status" value="2"/>
</dbReference>
<reference evidence="14" key="1">
    <citation type="journal article" date="2015" name="Nature">
        <title>Complex archaea that bridge the gap between prokaryotes and eukaryotes.</title>
        <authorList>
            <person name="Spang A."/>
            <person name="Saw J.H."/>
            <person name="Jorgensen S.L."/>
            <person name="Zaremba-Niedzwiedzka K."/>
            <person name="Martijn J."/>
            <person name="Lind A.E."/>
            <person name="van Eijk R."/>
            <person name="Schleper C."/>
            <person name="Guy L."/>
            <person name="Ettema T.J."/>
        </authorList>
    </citation>
    <scope>NUCLEOTIDE SEQUENCE</scope>
</reference>
<accession>A0A0F9EDN1</accession>
<dbReference type="PROSITE" id="PS51002">
    <property type="entry name" value="CYTB_NTER"/>
    <property type="match status" value="1"/>
</dbReference>
<evidence type="ECO:0000256" key="5">
    <source>
        <dbReference type="ARBA" id="ARBA00022723"/>
    </source>
</evidence>
<dbReference type="GO" id="GO:0009055">
    <property type="term" value="F:electron transfer activity"/>
    <property type="evidence" value="ECO:0007669"/>
    <property type="project" value="InterPro"/>
</dbReference>
<evidence type="ECO:0000256" key="1">
    <source>
        <dbReference type="ARBA" id="ARBA00004141"/>
    </source>
</evidence>
<evidence type="ECO:0000256" key="10">
    <source>
        <dbReference type="SAM" id="Phobius"/>
    </source>
</evidence>
<dbReference type="GO" id="GO:0016491">
    <property type="term" value="F:oxidoreductase activity"/>
    <property type="evidence" value="ECO:0007669"/>
    <property type="project" value="InterPro"/>
</dbReference>
<dbReference type="InterPro" id="IPR016174">
    <property type="entry name" value="Di-haem_cyt_TM"/>
</dbReference>
<dbReference type="GO" id="GO:0020037">
    <property type="term" value="F:heme binding"/>
    <property type="evidence" value="ECO:0007669"/>
    <property type="project" value="InterPro"/>
</dbReference>
<feature type="transmembrane region" description="Helical" evidence="10">
    <location>
        <begin position="84"/>
        <end position="105"/>
    </location>
</feature>
<comment type="caution">
    <text evidence="14">The sequence shown here is derived from an EMBL/GenBank/DDBJ whole genome shotgun (WGS) entry which is preliminary data.</text>
</comment>
<feature type="transmembrane region" description="Helical" evidence="10">
    <location>
        <begin position="182"/>
        <end position="202"/>
    </location>
</feature>
<evidence type="ECO:0000313" key="14">
    <source>
        <dbReference type="EMBL" id="KKL72193.1"/>
    </source>
</evidence>
<evidence type="ECO:0000256" key="4">
    <source>
        <dbReference type="ARBA" id="ARBA00022692"/>
    </source>
</evidence>
<evidence type="ECO:0000259" key="13">
    <source>
        <dbReference type="PROSITE" id="PS51007"/>
    </source>
</evidence>
<dbReference type="GO" id="GO:0022904">
    <property type="term" value="P:respiratory electron transport chain"/>
    <property type="evidence" value="ECO:0007669"/>
    <property type="project" value="InterPro"/>
</dbReference>
<proteinExistence type="predicted"/>
<dbReference type="AlphaFoldDB" id="A0A0F9EDN1"/>
<evidence type="ECO:0000256" key="2">
    <source>
        <dbReference type="ARBA" id="ARBA00022448"/>
    </source>
</evidence>
<feature type="transmembrane region" description="Helical" evidence="10">
    <location>
        <begin position="112"/>
        <end position="134"/>
    </location>
</feature>
<name>A0A0F9EDN1_9ZZZZ</name>
<keyword evidence="7 10" id="KW-1133">Transmembrane helix</keyword>
<dbReference type="InterPro" id="IPR036909">
    <property type="entry name" value="Cyt_c-like_dom_sf"/>
</dbReference>
<feature type="transmembrane region" description="Helical" evidence="10">
    <location>
        <begin position="290"/>
        <end position="310"/>
    </location>
</feature>
<feature type="domain" description="Cytochrome b/b6 C-terminal region profile" evidence="12">
    <location>
        <begin position="215"/>
        <end position="324"/>
    </location>
</feature>